<keyword evidence="3 5" id="KW-0378">Hydrolase</keyword>
<dbReference type="PANTHER" id="PTHR14189">
    <property type="entry name" value="PROTEIN PHOSPHATASE METHYLESTERASE-1 RELATED"/>
    <property type="match status" value="1"/>
</dbReference>
<feature type="compositionally biased region" description="Pro residues" evidence="7">
    <location>
        <begin position="1"/>
        <end position="19"/>
    </location>
</feature>
<dbReference type="InterPro" id="IPR029058">
    <property type="entry name" value="AB_hydrolase_fold"/>
</dbReference>
<name>A0A8S1ISD9_9CHLO</name>
<protein>
    <recommendedName>
        <fullName evidence="5">Protein phosphatase methylesterase 1</fullName>
        <shortName evidence="5">PME-1</shortName>
        <ecNumber evidence="5">3.1.1.-</ecNumber>
    </recommendedName>
</protein>
<keyword evidence="2 5" id="KW-0719">Serine esterase</keyword>
<feature type="active site" evidence="6">
    <location>
        <position position="324"/>
    </location>
</feature>
<comment type="function">
    <text evidence="5">Demethylates proteins that have been reversibly carboxymethylated.</text>
</comment>
<dbReference type="InterPro" id="IPR000073">
    <property type="entry name" value="AB_hydrolase_1"/>
</dbReference>
<reference evidence="9" key="1">
    <citation type="submission" date="2020-12" db="EMBL/GenBank/DDBJ databases">
        <authorList>
            <person name="Iha C."/>
        </authorList>
    </citation>
    <scope>NUCLEOTIDE SEQUENCE</scope>
</reference>
<dbReference type="InterPro" id="IPR016812">
    <property type="entry name" value="PPase_methylesterase_euk"/>
</dbReference>
<evidence type="ECO:0000256" key="2">
    <source>
        <dbReference type="ARBA" id="ARBA00022487"/>
    </source>
</evidence>
<feature type="domain" description="AB hydrolase-1" evidence="8">
    <location>
        <begin position="96"/>
        <end position="336"/>
    </location>
</feature>
<dbReference type="Pfam" id="PF12697">
    <property type="entry name" value="Abhydrolase_6"/>
    <property type="match status" value="1"/>
</dbReference>
<organism evidence="9 10">
    <name type="scientific">Ostreobium quekettii</name>
    <dbReference type="NCBI Taxonomy" id="121088"/>
    <lineage>
        <taxon>Eukaryota</taxon>
        <taxon>Viridiplantae</taxon>
        <taxon>Chlorophyta</taxon>
        <taxon>core chlorophytes</taxon>
        <taxon>Ulvophyceae</taxon>
        <taxon>TCBD clade</taxon>
        <taxon>Bryopsidales</taxon>
        <taxon>Ostreobineae</taxon>
        <taxon>Ostreobiaceae</taxon>
        <taxon>Ostreobium</taxon>
    </lineage>
</organism>
<evidence type="ECO:0000259" key="8">
    <source>
        <dbReference type="Pfam" id="PF12697"/>
    </source>
</evidence>
<comment type="catalytic activity">
    <reaction evidence="4">
        <text>[phosphatase 2A protein]-C-terminal L-leucine methyl ester + H2O = [phosphatase 2A protein]-C-terminal L-leucine + methanol + H(+)</text>
        <dbReference type="Rhea" id="RHEA:48548"/>
        <dbReference type="Rhea" id="RHEA-COMP:12134"/>
        <dbReference type="Rhea" id="RHEA-COMP:12135"/>
        <dbReference type="ChEBI" id="CHEBI:15377"/>
        <dbReference type="ChEBI" id="CHEBI:15378"/>
        <dbReference type="ChEBI" id="CHEBI:17790"/>
        <dbReference type="ChEBI" id="CHEBI:90516"/>
        <dbReference type="ChEBI" id="CHEBI:90517"/>
        <dbReference type="EC" id="3.1.1.89"/>
    </reaction>
</comment>
<evidence type="ECO:0000256" key="6">
    <source>
        <dbReference type="PIRSR" id="PIRSR022950-1"/>
    </source>
</evidence>
<gene>
    <name evidence="9" type="ORF">OSTQU699_LOCUS1800</name>
</gene>
<evidence type="ECO:0000256" key="5">
    <source>
        <dbReference type="PIRNR" id="PIRNR022950"/>
    </source>
</evidence>
<dbReference type="EC" id="3.1.1.-" evidence="5"/>
<dbReference type="AlphaFoldDB" id="A0A8S1ISD9"/>
<proteinExistence type="inferred from homology"/>
<evidence type="ECO:0000256" key="3">
    <source>
        <dbReference type="ARBA" id="ARBA00022801"/>
    </source>
</evidence>
<comment type="similarity">
    <text evidence="1 5">Belongs to the AB hydrolase superfamily.</text>
</comment>
<accession>A0A8S1ISD9</accession>
<evidence type="ECO:0000313" key="10">
    <source>
        <dbReference type="Proteomes" id="UP000708148"/>
    </source>
</evidence>
<evidence type="ECO:0000313" key="9">
    <source>
        <dbReference type="EMBL" id="CAD7696439.1"/>
    </source>
</evidence>
<dbReference type="OrthoDB" id="194865at2759"/>
<dbReference type="PANTHER" id="PTHR14189:SF0">
    <property type="entry name" value="PROTEIN PHOSPHATASE METHYLESTERASE 1"/>
    <property type="match status" value="1"/>
</dbReference>
<keyword evidence="10" id="KW-1185">Reference proteome</keyword>
<sequence length="364" mass="39688">MPQGPEGPPPAMPDLPPLPEAQEAGEGLGSRLGPLMTIPDEESGPEFVKSPRTRSRHKFGVPLGWERYWEASRDVRVEERDATFHIYTAGTGGPLLLCLHGGGYTGLTWSLLAPRVKDTCRIVAMDLRGHGLTKTNDDEDLSAETLCADVIALWKALCKEESHFSTVLLGHSLGGAMAIRTGATGKITGLQGLIVIDVVEGTALASLPHMMSVLHKRPKEFDSLREAVDWALCSHMSRSEEAASVSVPSMLQQGPEGGSWHWRTPLWESEAHWRGWFTGLSELFLAVKAPKLLALVGTDRLDRELTIGQMQGRFQMAVLPSSGHAVQEDNSEKVAEIVQKFVERFRIGRQLPASVWVPGRGGPG</sequence>
<dbReference type="EMBL" id="CAJHUC010000479">
    <property type="protein sequence ID" value="CAD7696439.1"/>
    <property type="molecule type" value="Genomic_DNA"/>
</dbReference>
<evidence type="ECO:0000256" key="4">
    <source>
        <dbReference type="ARBA" id="ARBA00049203"/>
    </source>
</evidence>
<evidence type="ECO:0000256" key="7">
    <source>
        <dbReference type="SAM" id="MobiDB-lite"/>
    </source>
</evidence>
<feature type="region of interest" description="Disordered" evidence="7">
    <location>
        <begin position="1"/>
        <end position="53"/>
    </location>
</feature>
<dbReference type="Gene3D" id="3.40.50.1820">
    <property type="entry name" value="alpha/beta hydrolase"/>
    <property type="match status" value="1"/>
</dbReference>
<comment type="caution">
    <text evidence="9">The sequence shown here is derived from an EMBL/GenBank/DDBJ whole genome shotgun (WGS) entry which is preliminary data.</text>
</comment>
<dbReference type="Proteomes" id="UP000708148">
    <property type="component" value="Unassembled WGS sequence"/>
</dbReference>
<dbReference type="PIRSF" id="PIRSF022950">
    <property type="entry name" value="PPase_methylesterase_euk"/>
    <property type="match status" value="1"/>
</dbReference>
<dbReference type="GO" id="GO:0051723">
    <property type="term" value="F:protein methylesterase activity"/>
    <property type="evidence" value="ECO:0007669"/>
    <property type="project" value="UniProtKB-EC"/>
</dbReference>
<dbReference type="SUPFAM" id="SSF53474">
    <property type="entry name" value="alpha/beta-Hydrolases"/>
    <property type="match status" value="1"/>
</dbReference>
<feature type="active site" evidence="6">
    <location>
        <position position="172"/>
    </location>
</feature>
<evidence type="ECO:0000256" key="1">
    <source>
        <dbReference type="ARBA" id="ARBA00008645"/>
    </source>
</evidence>
<feature type="active site" evidence="6">
    <location>
        <position position="197"/>
    </location>
</feature>